<sequence>MARGCKCFHINFLDNLLLTSGILLFVNCVDFKLKNQPDILPKSNSYITFAHPIFLEIIFEFQKNVKNPNENFAIHAHGLMFYLEMIMTHISYGQHFMNLKFVFYLMVALKIRIKALPLNKTNKNHPNDNNLVANQTFAYFFITLSSSAAWLSTNLTLQFMILLHLEGQPNILCKPILYFTFSEDDPCCHSPASLSSNLPRLLCQLSACHHNLRLYFMNQNMLYIIKLISPLGYLVRYYFNMKFSQVETNLRKICCSIQVYDQVQRKHFHASAKEESLVSVFAERFFRLVLKWAMVRHCQSADYSLQLYSRLVSSCVKLLPCVFFLTVCCDGLVGSFLRFNCSTADGIYVPQLVCHPGPALGLAKQDTKVGACDFCWKMYCVHLRCTTVMGQATLIARSLFHWPFLVCVHSNNWPLRYRANKTLAPLQSCYITCSSYFLLQSSVAQCNNAFFGVRPTIVHCESFLFFSIFFHFHNILYFLNQIQYYQPTLSQELHMMLVMNLGNFHFLSAHMWSKGVLYPSPITHILTSSYIIQPKNNHADTISCVNHSNNGAISFRKPDVSVELICFFSWLLSLLPFYTPFTYMLEPLSALTAYKLIPFSLLCWNLQIDINGHLMLGVASEGAESFSLLVKRLRAPLTFAEAPEWSKYFPSLTSNNLTPCLKIIPQLGKPLAIPRGGQKIITPWLVVVLGGGGAIMLCFTSDQISLFCVFNLYHSCKLTLFICGVFFFLSSLSGLIKMKNPIYSVFSELKIFSQLLFALFSFYSDYLFKLFTSKANHWFFTSFYTKSVQKINTRKCHNCYTSGQP</sequence>
<accession>A0A0L6VEJ7</accession>
<feature type="transmembrane region" description="Helical" evidence="1">
    <location>
        <begin position="12"/>
        <end position="33"/>
    </location>
</feature>
<comment type="caution">
    <text evidence="2">The sequence shown here is derived from an EMBL/GenBank/DDBJ whole genome shotgun (WGS) entry which is preliminary data.</text>
</comment>
<dbReference type="Proteomes" id="UP000037035">
    <property type="component" value="Unassembled WGS sequence"/>
</dbReference>
<evidence type="ECO:0000256" key="1">
    <source>
        <dbReference type="SAM" id="Phobius"/>
    </source>
</evidence>
<keyword evidence="1" id="KW-0812">Transmembrane</keyword>
<feature type="transmembrane region" description="Helical" evidence="1">
    <location>
        <begin position="749"/>
        <end position="768"/>
    </location>
</feature>
<reference evidence="2 3" key="1">
    <citation type="submission" date="2015-08" db="EMBL/GenBank/DDBJ databases">
        <title>Next Generation Sequencing and Analysis of the Genome of Puccinia sorghi L Schw, the Causal Agent of Maize Common Rust.</title>
        <authorList>
            <person name="Rochi L."/>
            <person name="Burguener G."/>
            <person name="Darino M."/>
            <person name="Turjanski A."/>
            <person name="Kreff E."/>
            <person name="Dieguez M.J."/>
            <person name="Sacco F."/>
        </authorList>
    </citation>
    <scope>NUCLEOTIDE SEQUENCE [LARGE SCALE GENOMIC DNA]</scope>
    <source>
        <strain evidence="2 3">RO10H11247</strain>
    </source>
</reference>
<dbReference type="AlphaFoldDB" id="A0A0L6VEJ7"/>
<keyword evidence="1" id="KW-1133">Transmembrane helix</keyword>
<keyword evidence="1" id="KW-0472">Membrane</keyword>
<dbReference type="VEuPathDB" id="FungiDB:VP01_1823g1"/>
<proteinExistence type="predicted"/>
<name>A0A0L6VEJ7_9BASI</name>
<keyword evidence="3" id="KW-1185">Reference proteome</keyword>
<gene>
    <name evidence="2" type="ORF">VP01_1823g1</name>
</gene>
<feature type="transmembrane region" description="Helical" evidence="1">
    <location>
        <begin position="680"/>
        <end position="699"/>
    </location>
</feature>
<feature type="transmembrane region" description="Helical" evidence="1">
    <location>
        <begin position="137"/>
        <end position="157"/>
    </location>
</feature>
<feature type="transmembrane region" description="Helical" evidence="1">
    <location>
        <begin position="706"/>
        <end position="729"/>
    </location>
</feature>
<protein>
    <submittedName>
        <fullName evidence="2">Uncharacterized protein</fullName>
    </submittedName>
</protein>
<evidence type="ECO:0000313" key="3">
    <source>
        <dbReference type="Proteomes" id="UP000037035"/>
    </source>
</evidence>
<organism evidence="2 3">
    <name type="scientific">Puccinia sorghi</name>
    <dbReference type="NCBI Taxonomy" id="27349"/>
    <lineage>
        <taxon>Eukaryota</taxon>
        <taxon>Fungi</taxon>
        <taxon>Dikarya</taxon>
        <taxon>Basidiomycota</taxon>
        <taxon>Pucciniomycotina</taxon>
        <taxon>Pucciniomycetes</taxon>
        <taxon>Pucciniales</taxon>
        <taxon>Pucciniaceae</taxon>
        <taxon>Puccinia</taxon>
    </lineage>
</organism>
<dbReference type="EMBL" id="LAVV01006641">
    <property type="protein sequence ID" value="KNZ58977.1"/>
    <property type="molecule type" value="Genomic_DNA"/>
</dbReference>
<evidence type="ECO:0000313" key="2">
    <source>
        <dbReference type="EMBL" id="KNZ58977.1"/>
    </source>
</evidence>